<feature type="transmembrane region" description="Helical" evidence="1">
    <location>
        <begin position="59"/>
        <end position="79"/>
    </location>
</feature>
<organism evidence="2 3">
    <name type="scientific">Methanocella paludicola (strain DSM 17711 / JCM 13418 / NBRC 101707 / SANAE)</name>
    <dbReference type="NCBI Taxonomy" id="304371"/>
    <lineage>
        <taxon>Archaea</taxon>
        <taxon>Methanobacteriati</taxon>
        <taxon>Methanobacteriota</taxon>
        <taxon>Stenosarchaea group</taxon>
        <taxon>Methanomicrobia</taxon>
        <taxon>Methanocellales</taxon>
        <taxon>Methanocellaceae</taxon>
        <taxon>Methanocella</taxon>
    </lineage>
</organism>
<dbReference type="InParanoid" id="D1Z295"/>
<reference evidence="2 3" key="2">
    <citation type="journal article" date="2008" name="Int. J. Syst. Evol. Microbiol.">
        <title>Methanocella paludicola gen. nov., sp. nov., a methane-producing archaeon, the first isolate of the lineage 'Rice Cluster I', and proposal of the new archaeal order Methanocellales ord. nov.</title>
        <authorList>
            <person name="Sakai S."/>
            <person name="Imachi H."/>
            <person name="Hanada S."/>
            <person name="Ohashi A."/>
            <person name="Harada H."/>
            <person name="Kamagata Y."/>
        </authorList>
    </citation>
    <scope>NUCLEOTIDE SEQUENCE [LARGE SCALE GENOMIC DNA]</scope>
    <source>
        <strain evidence="3">DSM 17711 / JCM 13418 / NBRC 101707 / SANAE</strain>
    </source>
</reference>
<accession>D1Z295</accession>
<evidence type="ECO:0000256" key="1">
    <source>
        <dbReference type="SAM" id="Phobius"/>
    </source>
</evidence>
<keyword evidence="1" id="KW-0472">Membrane</keyword>
<dbReference type="KEGG" id="mpd:MCP_2745"/>
<keyword evidence="1" id="KW-0812">Transmembrane</keyword>
<gene>
    <name evidence="2" type="ordered locus">MCP_2745</name>
</gene>
<reference evidence="2 3" key="1">
    <citation type="journal article" date="2007" name="Appl. Environ. Microbiol.">
        <title>Isolation of key methanogens for global methane emission from rice paddy fields: a novel isolate affiliated with the clone cluster rice cluster I.</title>
        <authorList>
            <person name="Sakai S."/>
            <person name="Imachi H."/>
            <person name="Sekiguchi Y."/>
            <person name="Ohashi A."/>
            <person name="Harada H."/>
            <person name="Kamagata Y."/>
        </authorList>
    </citation>
    <scope>NUCLEOTIDE SEQUENCE [LARGE SCALE GENOMIC DNA]</scope>
    <source>
        <strain evidence="3">DSM 17711 / JCM 13418 / NBRC 101707 / SANAE</strain>
    </source>
</reference>
<dbReference type="STRING" id="304371.MCP_2745"/>
<dbReference type="EMBL" id="AP011532">
    <property type="protein sequence ID" value="BAI62817.1"/>
    <property type="molecule type" value="Genomic_DNA"/>
</dbReference>
<feature type="transmembrane region" description="Helical" evidence="1">
    <location>
        <begin position="12"/>
        <end position="39"/>
    </location>
</feature>
<dbReference type="Proteomes" id="UP000001882">
    <property type="component" value="Chromosome"/>
</dbReference>
<dbReference type="AlphaFoldDB" id="D1Z295"/>
<evidence type="ECO:0000313" key="3">
    <source>
        <dbReference type="Proteomes" id="UP000001882"/>
    </source>
</evidence>
<name>D1Z295_METPS</name>
<sequence>MEYGMNGILEAGLVLSLIFLLLAVDFMIWMMGTLFLLGLLGWHPPGWLASPVAHGVNTAMAAAGGALAVATPILVDLALKKTMII</sequence>
<keyword evidence="3" id="KW-1185">Reference proteome</keyword>
<reference evidence="3" key="3">
    <citation type="journal article" date="2011" name="PLoS ONE">
        <title>Genome sequence of a mesophilic hydrogenotrophic methanogen Methanocella paludicola, the first cultivated representative of the order Methanocellales.</title>
        <authorList>
            <person name="Sakai S."/>
            <person name="Takaki Y."/>
            <person name="Shimamura S."/>
            <person name="Sekine M."/>
            <person name="Tajima T."/>
            <person name="Kosugi H."/>
            <person name="Ichikawa N."/>
            <person name="Tasumi E."/>
            <person name="Hiraki A.T."/>
            <person name="Shimizu A."/>
            <person name="Kato Y."/>
            <person name="Nishiko R."/>
            <person name="Mori K."/>
            <person name="Fujita N."/>
            <person name="Imachi H."/>
            <person name="Takai K."/>
        </authorList>
    </citation>
    <scope>NUCLEOTIDE SEQUENCE [LARGE SCALE GENOMIC DNA]</scope>
    <source>
        <strain evidence="3">DSM 17711 / JCM 13418 / NBRC 101707 / SANAE</strain>
    </source>
</reference>
<proteinExistence type="predicted"/>
<keyword evidence="1" id="KW-1133">Transmembrane helix</keyword>
<evidence type="ECO:0000313" key="2">
    <source>
        <dbReference type="EMBL" id="BAI62817.1"/>
    </source>
</evidence>
<protein>
    <submittedName>
        <fullName evidence="2">Uncharacterized protein</fullName>
    </submittedName>
</protein>